<evidence type="ECO:0000313" key="3">
    <source>
        <dbReference type="EMBL" id="UYV96993.1"/>
    </source>
</evidence>
<evidence type="ECO:0000259" key="1">
    <source>
        <dbReference type="PROSITE" id="PS51707"/>
    </source>
</evidence>
<dbReference type="Proteomes" id="UP001163293">
    <property type="component" value="Chromosome"/>
</dbReference>
<dbReference type="InterPro" id="IPR033469">
    <property type="entry name" value="CYTH-like_dom_sf"/>
</dbReference>
<dbReference type="PROSITE" id="PS51707">
    <property type="entry name" value="CYTH"/>
    <property type="match status" value="1"/>
</dbReference>
<dbReference type="EMBL" id="CP101185">
    <property type="protein sequence ID" value="UYV96993.1"/>
    <property type="molecule type" value="Genomic_DNA"/>
</dbReference>
<sequence>MAKSTVEVERKYDVEPSTPLPDLTAIDGVSRVGEPVTHRLEAVYFDTKDLALASYGITLRRRTGGPDAGWHLKLPKGPGRRTEIHAALGRPEIVPDDILARVLAYTRGHAVAPVATLNTSRTSIGLYAEDGRAIAEFVDDHVEAEVSFNDSTARTWREWELELNHNPGDDAAAALFEAAAGILTNTGARPSQRTSKLATALAGYLPRTKGSGREVPERKGPAVVPVLNYLDQQVARMLRRDAQVRMNADDSVHQLRSVTRRIRSILHSYRKFFKAGPVDELEAGLKSLARTLGRYRDAEVLHRRLRESLDELPGRLVLGPLAAELDERMKVRKDTALTAIRSRLDSPGYFRLLDQLEAFVEEPPVAPEVMPGAGKATAKRVNKAAKRLAERHDAAVAAAVGPSRDKAFHEVRKAAKKLRFAAAAAESIHGKQASKIADMAHRIQTILGEHQDSAVARAELLKLGSAPGMGNAAFTYGVLHARERTAADAVQQEYLRLGKKVRKLRIT</sequence>
<feature type="domain" description="CYTH" evidence="1">
    <location>
        <begin position="5"/>
        <end position="204"/>
    </location>
</feature>
<protein>
    <submittedName>
        <fullName evidence="3">CYTH and CHAD domain-containing protein</fullName>
    </submittedName>
</protein>
<evidence type="ECO:0000259" key="2">
    <source>
        <dbReference type="PROSITE" id="PS51708"/>
    </source>
</evidence>
<dbReference type="RefSeq" id="WP_069696130.1">
    <property type="nucleotide sequence ID" value="NZ_CP101180.1"/>
</dbReference>
<evidence type="ECO:0000313" key="4">
    <source>
        <dbReference type="Proteomes" id="UP001163293"/>
    </source>
</evidence>
<dbReference type="AlphaFoldDB" id="A0AAX3EGA2"/>
<dbReference type="PROSITE" id="PS51708">
    <property type="entry name" value="CHAD"/>
    <property type="match status" value="1"/>
</dbReference>
<keyword evidence="4" id="KW-1185">Reference proteome</keyword>
<name>A0AAX3EGA2_PAEUR</name>
<organism evidence="3 4">
    <name type="scientific">Paenarthrobacter ureafaciens</name>
    <dbReference type="NCBI Taxonomy" id="37931"/>
    <lineage>
        <taxon>Bacteria</taxon>
        <taxon>Bacillati</taxon>
        <taxon>Actinomycetota</taxon>
        <taxon>Actinomycetes</taxon>
        <taxon>Micrococcales</taxon>
        <taxon>Micrococcaceae</taxon>
        <taxon>Paenarthrobacter</taxon>
    </lineage>
</organism>
<dbReference type="Gene3D" id="1.40.20.10">
    <property type="entry name" value="CHAD domain"/>
    <property type="match status" value="1"/>
</dbReference>
<dbReference type="InterPro" id="IPR023577">
    <property type="entry name" value="CYTH_domain"/>
</dbReference>
<dbReference type="SMART" id="SM01118">
    <property type="entry name" value="CYTH"/>
    <property type="match status" value="1"/>
</dbReference>
<dbReference type="InterPro" id="IPR038186">
    <property type="entry name" value="CHAD_dom_sf"/>
</dbReference>
<feature type="domain" description="CHAD" evidence="2">
    <location>
        <begin position="219"/>
        <end position="503"/>
    </location>
</feature>
<reference evidence="3" key="1">
    <citation type="submission" date="2022-07" db="EMBL/GenBank/DDBJ databases">
        <authorList>
            <person name="Wu T."/>
        </authorList>
    </citation>
    <scope>NUCLEOTIDE SEQUENCE</scope>
    <source>
        <strain evidence="3">SD-1</strain>
    </source>
</reference>
<dbReference type="CDD" id="cd07374">
    <property type="entry name" value="CYTH-like_Pase"/>
    <property type="match status" value="1"/>
</dbReference>
<dbReference type="Pfam" id="PF01928">
    <property type="entry name" value="CYTH"/>
    <property type="match status" value="1"/>
</dbReference>
<dbReference type="SUPFAM" id="SSF55154">
    <property type="entry name" value="CYTH-like phosphatases"/>
    <property type="match status" value="1"/>
</dbReference>
<gene>
    <name evidence="3" type="ORF">NL394_18425</name>
</gene>
<dbReference type="Pfam" id="PF05235">
    <property type="entry name" value="CHAD"/>
    <property type="match status" value="1"/>
</dbReference>
<dbReference type="SMART" id="SM00880">
    <property type="entry name" value="CHAD"/>
    <property type="match status" value="1"/>
</dbReference>
<dbReference type="PANTHER" id="PTHR39339">
    <property type="entry name" value="SLR1444 PROTEIN"/>
    <property type="match status" value="1"/>
</dbReference>
<proteinExistence type="predicted"/>
<dbReference type="PANTHER" id="PTHR39339:SF1">
    <property type="entry name" value="CHAD DOMAIN-CONTAINING PROTEIN"/>
    <property type="match status" value="1"/>
</dbReference>
<accession>A0AAX3EGA2</accession>
<dbReference type="Gene3D" id="2.40.320.10">
    <property type="entry name" value="Hypothetical Protein Pfu-838710-001"/>
    <property type="match status" value="1"/>
</dbReference>
<dbReference type="InterPro" id="IPR007899">
    <property type="entry name" value="CHAD_dom"/>
</dbReference>